<dbReference type="InterPro" id="IPR050416">
    <property type="entry name" value="FAD-linked_Oxidoreductase"/>
</dbReference>
<dbReference type="PROSITE" id="PS51387">
    <property type="entry name" value="FAD_PCMH"/>
    <property type="match status" value="1"/>
</dbReference>
<dbReference type="InterPro" id="IPR016167">
    <property type="entry name" value="FAD-bd_PCMH_sub1"/>
</dbReference>
<keyword evidence="5" id="KW-0560">Oxidoreductase</keyword>
<comment type="caution">
    <text evidence="8">The sequence shown here is derived from an EMBL/GenBank/DDBJ whole genome shotgun (WGS) entry which is preliminary data.</text>
</comment>
<dbReference type="Pfam" id="PF08031">
    <property type="entry name" value="BBE"/>
    <property type="match status" value="1"/>
</dbReference>
<dbReference type="RefSeq" id="WP_158090754.1">
    <property type="nucleotide sequence ID" value="NZ_LQPR01000055.1"/>
</dbReference>
<keyword evidence="4" id="KW-0274">FAD</keyword>
<evidence type="ECO:0000313" key="8">
    <source>
        <dbReference type="EMBL" id="ORW68025.1"/>
    </source>
</evidence>
<keyword evidence="3" id="KW-0285">Flavoprotein</keyword>
<evidence type="ECO:0000256" key="6">
    <source>
        <dbReference type="SAM" id="MobiDB-lite"/>
    </source>
</evidence>
<sequence length="465" mass="48264">MTRPRLVEALHSELPGAVYAPGDDEYADATSPDNSSHEQAPSAVVRPRSANQLASAVAVVSRLGGRVVVQATGHGAGEPVLGDDVLLDTSALTDVTVDPTRRLAYVGAGAMWPAVQKAAAPHGILGLSGTSPTVGVAGYIFGGGVGWFVRKHGLAAATLRSVDYVDAEGRIRRAAPDASDPIDREALWAFRGGAPVGIATAVEIDLVPVTDLWTGYLLWRADDLPAVIAAWANATARVSASVTSALSVLKLPPEGPFPDELLGTPVVHLSYASPDGGAVLDGMRDPVTSAAQPVVDTTGPGDVASLSAIHLDPPAAVPARGIGIWLGDNATDAIAATFDAARVGRRGGLNMIELRHTDCGPTDVDGALTSVPAPFLLHAVGAAADGDTRDLVDESLRAVGVASRAANTSRTAPSFRDGQLDAGESMSTSDFNRLRAVKIALDPRRVFRFHRDPSRRTMEEHGLLQ</sequence>
<evidence type="ECO:0000256" key="3">
    <source>
        <dbReference type="ARBA" id="ARBA00022630"/>
    </source>
</evidence>
<proteinExistence type="inferred from homology"/>
<dbReference type="PANTHER" id="PTHR42973">
    <property type="entry name" value="BINDING OXIDOREDUCTASE, PUTATIVE (AFU_ORTHOLOGUE AFUA_1G17690)-RELATED"/>
    <property type="match status" value="1"/>
</dbReference>
<dbReference type="SUPFAM" id="SSF56176">
    <property type="entry name" value="FAD-binding/transporter-associated domain-like"/>
    <property type="match status" value="1"/>
</dbReference>
<dbReference type="InterPro" id="IPR016169">
    <property type="entry name" value="FAD-bd_PCMH_sub2"/>
</dbReference>
<feature type="region of interest" description="Disordered" evidence="6">
    <location>
        <begin position="18"/>
        <end position="47"/>
    </location>
</feature>
<dbReference type="GO" id="GO:0071949">
    <property type="term" value="F:FAD binding"/>
    <property type="evidence" value="ECO:0007669"/>
    <property type="project" value="InterPro"/>
</dbReference>
<dbReference type="InterPro" id="IPR016166">
    <property type="entry name" value="FAD-bd_PCMH"/>
</dbReference>
<dbReference type="Pfam" id="PF01565">
    <property type="entry name" value="FAD_binding_4"/>
    <property type="match status" value="1"/>
</dbReference>
<dbReference type="PANTHER" id="PTHR42973:SF39">
    <property type="entry name" value="FAD-BINDING PCMH-TYPE DOMAIN-CONTAINING PROTEIN"/>
    <property type="match status" value="1"/>
</dbReference>
<protein>
    <recommendedName>
        <fullName evidence="7">FAD-binding PCMH-type domain-containing protein</fullName>
    </recommendedName>
</protein>
<dbReference type="InterPro" id="IPR036318">
    <property type="entry name" value="FAD-bd_PCMH-like_sf"/>
</dbReference>
<accession>A0AAJ3TV89</accession>
<evidence type="ECO:0000256" key="2">
    <source>
        <dbReference type="ARBA" id="ARBA00005466"/>
    </source>
</evidence>
<comment type="cofactor">
    <cofactor evidence="1">
        <name>FAD</name>
        <dbReference type="ChEBI" id="CHEBI:57692"/>
    </cofactor>
</comment>
<gene>
    <name evidence="8" type="ORF">AWC23_21525</name>
</gene>
<dbReference type="AlphaFoldDB" id="A0AAJ3TV89"/>
<dbReference type="Gene3D" id="3.30.465.10">
    <property type="match status" value="1"/>
</dbReference>
<evidence type="ECO:0000256" key="4">
    <source>
        <dbReference type="ARBA" id="ARBA00022827"/>
    </source>
</evidence>
<dbReference type="Gene3D" id="3.40.462.20">
    <property type="match status" value="1"/>
</dbReference>
<evidence type="ECO:0000259" key="7">
    <source>
        <dbReference type="PROSITE" id="PS51387"/>
    </source>
</evidence>
<comment type="similarity">
    <text evidence="2">Belongs to the oxygen-dependent FAD-linked oxidoreductase family.</text>
</comment>
<reference evidence="8 9" key="1">
    <citation type="submission" date="2016-01" db="EMBL/GenBank/DDBJ databases">
        <title>The new phylogeny of the genus Mycobacterium.</title>
        <authorList>
            <person name="Tarcisio F."/>
            <person name="Conor M."/>
            <person name="Antonella G."/>
            <person name="Elisabetta G."/>
            <person name="Giulia F.S."/>
            <person name="Sara T."/>
            <person name="Anna F."/>
            <person name="Clotilde B."/>
            <person name="Roberto B."/>
            <person name="Veronica D.S."/>
            <person name="Fabio R."/>
            <person name="Monica P."/>
            <person name="Olivier J."/>
            <person name="Enrico T."/>
            <person name="Nicola S."/>
        </authorList>
    </citation>
    <scope>NUCLEOTIDE SEQUENCE [LARGE SCALE GENOMIC DNA]</scope>
    <source>
        <strain evidence="8 9">DSM 44616</strain>
    </source>
</reference>
<dbReference type="EMBL" id="LQPR01000055">
    <property type="protein sequence ID" value="ORW68025.1"/>
    <property type="molecule type" value="Genomic_DNA"/>
</dbReference>
<feature type="domain" description="FAD-binding PCMH-type" evidence="7">
    <location>
        <begin position="37"/>
        <end position="209"/>
    </location>
</feature>
<dbReference type="InterPro" id="IPR006094">
    <property type="entry name" value="Oxid_FAD_bind_N"/>
</dbReference>
<evidence type="ECO:0000256" key="5">
    <source>
        <dbReference type="ARBA" id="ARBA00023002"/>
    </source>
</evidence>
<name>A0AAJ3TV89_9MYCO</name>
<evidence type="ECO:0000256" key="1">
    <source>
        <dbReference type="ARBA" id="ARBA00001974"/>
    </source>
</evidence>
<evidence type="ECO:0000313" key="9">
    <source>
        <dbReference type="Proteomes" id="UP000193387"/>
    </source>
</evidence>
<dbReference type="Proteomes" id="UP000193387">
    <property type="component" value="Unassembled WGS sequence"/>
</dbReference>
<organism evidence="8 9">
    <name type="scientific">Mycobacterium saskatchewanense</name>
    <dbReference type="NCBI Taxonomy" id="220927"/>
    <lineage>
        <taxon>Bacteria</taxon>
        <taxon>Bacillati</taxon>
        <taxon>Actinomycetota</taxon>
        <taxon>Actinomycetes</taxon>
        <taxon>Mycobacteriales</taxon>
        <taxon>Mycobacteriaceae</taxon>
        <taxon>Mycobacterium</taxon>
        <taxon>Mycobacterium simiae complex</taxon>
    </lineage>
</organism>
<dbReference type="InterPro" id="IPR012951">
    <property type="entry name" value="BBE"/>
</dbReference>
<dbReference type="GO" id="GO:0016491">
    <property type="term" value="F:oxidoreductase activity"/>
    <property type="evidence" value="ECO:0007669"/>
    <property type="project" value="UniProtKB-KW"/>
</dbReference>
<dbReference type="Gene3D" id="3.30.43.10">
    <property type="entry name" value="Uridine Diphospho-n-acetylenolpyruvylglucosamine Reductase, domain 2"/>
    <property type="match status" value="1"/>
</dbReference>
<keyword evidence="9" id="KW-1185">Reference proteome</keyword>